<organism evidence="1 2">
    <name type="scientific">Panagrolaimus sp. JU765</name>
    <dbReference type="NCBI Taxonomy" id="591449"/>
    <lineage>
        <taxon>Eukaryota</taxon>
        <taxon>Metazoa</taxon>
        <taxon>Ecdysozoa</taxon>
        <taxon>Nematoda</taxon>
        <taxon>Chromadorea</taxon>
        <taxon>Rhabditida</taxon>
        <taxon>Tylenchina</taxon>
        <taxon>Panagrolaimomorpha</taxon>
        <taxon>Panagrolaimoidea</taxon>
        <taxon>Panagrolaimidae</taxon>
        <taxon>Panagrolaimus</taxon>
    </lineage>
</organism>
<protein>
    <submittedName>
        <fullName evidence="2">Histone deacetylase</fullName>
    </submittedName>
</protein>
<reference evidence="2" key="1">
    <citation type="submission" date="2022-11" db="UniProtKB">
        <authorList>
            <consortium name="WormBaseParasite"/>
        </authorList>
    </citation>
    <scope>IDENTIFICATION</scope>
</reference>
<evidence type="ECO:0000313" key="2">
    <source>
        <dbReference type="WBParaSite" id="JU765_v2.g6083.t2"/>
    </source>
</evidence>
<proteinExistence type="predicted"/>
<name>A0AC34REB1_9BILA</name>
<dbReference type="WBParaSite" id="JU765_v2.g6083.t2">
    <property type="protein sequence ID" value="JU765_v2.g6083.t2"/>
    <property type="gene ID" value="JU765_v2.g6083"/>
</dbReference>
<evidence type="ECO:0000313" key="1">
    <source>
        <dbReference type="Proteomes" id="UP000887576"/>
    </source>
</evidence>
<accession>A0AC34REB1</accession>
<dbReference type="Proteomes" id="UP000887576">
    <property type="component" value="Unplaced"/>
</dbReference>
<sequence length="432" mass="49068">MTPGPTTKFKSDKTDGNDDVIGGKKRIFYYYKDGVGDFHYGSQHPMKPQRISACHSLVLNYGLHNYMTCIEPPKASFEEMSQYHAPDYLEFWKEVTPENAHEYEYLFNKFNIGEDCPVFDGVYDFSSISCGGSIEGARSINAGLCDVAINWAGGLHHAKKSEASGFCYMNDIVIGIIELLKYHQRVLYIDIDIHHGDGVQEAFYWTDRVMTLSLHRFGNYFFPGTGEMTDIGKGNGKYYSVNLPLREGMDDESYADLFQPVVKAVIDHFDPNAIVLQCGADSLGSDRLGCFNLSIKGHGECVRYVKSLGIPFMMVGGGGYTLRNVARCWTYETSIVTEQDDVINNAIPDTTEYREFFAPEYTLCPDLPRRIENGNSKEYLNALKLETIENLKMLKQAPSVQMQDEDYFQHNFIEYIKKSKKNMQLKLTPPLY</sequence>